<proteinExistence type="predicted"/>
<dbReference type="SUPFAM" id="SSF53649">
    <property type="entry name" value="Alkaline phosphatase-like"/>
    <property type="match status" value="1"/>
</dbReference>
<dbReference type="AlphaFoldDB" id="A0A7J5JTT8"/>
<reference evidence="1 2" key="1">
    <citation type="journal article" date="2019" name="Nat. Med.">
        <title>A library of human gut bacterial isolates paired with longitudinal multiomics data enables mechanistic microbiome research.</title>
        <authorList>
            <person name="Poyet M."/>
            <person name="Groussin M."/>
            <person name="Gibbons S.M."/>
            <person name="Avila-Pacheco J."/>
            <person name="Jiang X."/>
            <person name="Kearney S.M."/>
            <person name="Perrotta A.R."/>
            <person name="Berdy B."/>
            <person name="Zhao S."/>
            <person name="Lieberman T.D."/>
            <person name="Swanson P.K."/>
            <person name="Smith M."/>
            <person name="Roesemann S."/>
            <person name="Alexander J.E."/>
            <person name="Rich S.A."/>
            <person name="Livny J."/>
            <person name="Vlamakis H."/>
            <person name="Clish C."/>
            <person name="Bullock K."/>
            <person name="Deik A."/>
            <person name="Scott J."/>
            <person name="Pierce K.A."/>
            <person name="Xavier R.J."/>
            <person name="Alm E.J."/>
        </authorList>
    </citation>
    <scope>NUCLEOTIDE SEQUENCE [LARGE SCALE GENOMIC DNA]</scope>
    <source>
        <strain evidence="1 2">BIOML-A165</strain>
    </source>
</reference>
<sequence length="848" mass="97756">MIQNKIYNYFERNEKLKVLFIFDPMDAIASELHAVSWRDGFRFIEFDGAWFKTKYALENEWKEDKVILIFKQASPFTSTISMLKFPLLDLLCANMEYKSDDYAAFIQQHHIPQSCHDFIRKHIDELQLEKFNRILNPYYNTENFDKSLACRGLISGYLGENQLLDWDSIIIRMFLLSSPGEEKKKITFYRSIERNVDIYATLQNVLESYFGKSYNPNSEEKIKEIAESFKYNAITQTLAVDANDNYKRYKINSSLALDRINKLLEKAIHQSKIKSDLFFATFHALAAGIKVEEIIKTYGIDANYFYIPTELCWEILKKIFAKQLTETPEAACDKLRDLFLKQENNTAIQKAINYGIEVANYYSKATSLGSLKLNTPDEYVRKYISEAHLLDMFYRKSLENYHQLSDSTPIISAIEKVKKQLDIDYAQLCNILNLEWLTCLQEKGSSFNTISLTKQQDFYEQEKNNQTKQVIIISDALRYEVAAELMQYLGREKHIATLDAALAMLPTETKFCKPALLPHRSIWLYKNDTEMDLAVDDKILNTLEKRSAHVALYRESAVCTDYVTVVNGTKDVNRELFKKPLVYIFHNTIDEIGHSNNPMEVVSACRRTIEQLAKLIRSLHASYNVTNVTLTSDHGFLYNDMAFEEKDKITVSEETMEKKSRYYITKSDTPIQGVIKFPLSEVSGMNDNVFVAVPEGTNRFAAQGGGYNFAHGGASLQELIIPVIHSKNKKNNVKQKVNVALITRNLSIVSSRLKFKIMQSEPVDMDTLERNIVCAVYANDTLVTTEKRLCLNSSDIDNYNNRIFDVELTLNQSTSTSIMQLRIFDVEDMLNPLIKETVTNNTLIEQDF</sequence>
<comment type="caution">
    <text evidence="1">The sequence shown here is derived from an EMBL/GenBank/DDBJ whole genome shotgun (WGS) entry which is preliminary data.</text>
</comment>
<accession>A0A7J5JTT8</accession>
<dbReference type="EMBL" id="WCSB01000002">
    <property type="protein sequence ID" value="KAB4454866.1"/>
    <property type="molecule type" value="Genomic_DNA"/>
</dbReference>
<gene>
    <name evidence="1" type="primary">pglZ</name>
    <name evidence="1" type="ORF">GAN93_04205</name>
</gene>
<dbReference type="RefSeq" id="WP_130041241.1">
    <property type="nucleotide sequence ID" value="NZ_DAWECT010000095.1"/>
</dbReference>
<dbReference type="Gene3D" id="3.40.720.10">
    <property type="entry name" value="Alkaline Phosphatase, subunit A"/>
    <property type="match status" value="1"/>
</dbReference>
<dbReference type="InterPro" id="IPR014060">
    <property type="entry name" value="PglZ"/>
</dbReference>
<organism evidence="1 2">
    <name type="scientific">Bacteroides thetaiotaomicron</name>
    <dbReference type="NCBI Taxonomy" id="818"/>
    <lineage>
        <taxon>Bacteria</taxon>
        <taxon>Pseudomonadati</taxon>
        <taxon>Bacteroidota</taxon>
        <taxon>Bacteroidia</taxon>
        <taxon>Bacteroidales</taxon>
        <taxon>Bacteroidaceae</taxon>
        <taxon>Bacteroides</taxon>
    </lineage>
</organism>
<dbReference type="NCBIfam" id="TIGR02687">
    <property type="entry name" value="BREX-1 system phosphatase PglZ type A"/>
    <property type="match status" value="1"/>
</dbReference>
<dbReference type="InterPro" id="IPR017850">
    <property type="entry name" value="Alkaline_phosphatase_core_sf"/>
</dbReference>
<dbReference type="Pfam" id="PF08665">
    <property type="entry name" value="PglZ"/>
    <property type="match status" value="1"/>
</dbReference>
<dbReference type="Proteomes" id="UP000460317">
    <property type="component" value="Unassembled WGS sequence"/>
</dbReference>
<evidence type="ECO:0000313" key="2">
    <source>
        <dbReference type="Proteomes" id="UP000460317"/>
    </source>
</evidence>
<protein>
    <submittedName>
        <fullName evidence="1">BREX-1 system phosphatase PglZ type A</fullName>
    </submittedName>
</protein>
<evidence type="ECO:0000313" key="1">
    <source>
        <dbReference type="EMBL" id="KAB4454866.1"/>
    </source>
</evidence>
<name>A0A7J5JTT8_BACT4</name>